<proteinExistence type="predicted"/>
<keyword evidence="3" id="KW-0547">Nucleotide-binding</keyword>
<dbReference type="InterPro" id="IPR036890">
    <property type="entry name" value="HATPase_C_sf"/>
</dbReference>
<evidence type="ECO:0000259" key="7">
    <source>
        <dbReference type="PROSITE" id="PS50109"/>
    </source>
</evidence>
<dbReference type="PROSITE" id="PS50109">
    <property type="entry name" value="HIS_KIN"/>
    <property type="match status" value="1"/>
</dbReference>
<dbReference type="PANTHER" id="PTHR43065">
    <property type="entry name" value="SENSOR HISTIDINE KINASE"/>
    <property type="match status" value="1"/>
</dbReference>
<comment type="caution">
    <text evidence="8">The sequence shown here is derived from an EMBL/GenBank/DDBJ whole genome shotgun (WGS) entry which is preliminary data.</text>
</comment>
<organism evidence="8">
    <name type="scientific">marine sediment metagenome</name>
    <dbReference type="NCBI Taxonomy" id="412755"/>
    <lineage>
        <taxon>unclassified sequences</taxon>
        <taxon>metagenomes</taxon>
        <taxon>ecological metagenomes</taxon>
    </lineage>
</organism>
<keyword evidence="1" id="KW-0597">Phosphoprotein</keyword>
<evidence type="ECO:0000256" key="4">
    <source>
        <dbReference type="ARBA" id="ARBA00022777"/>
    </source>
</evidence>
<evidence type="ECO:0000256" key="3">
    <source>
        <dbReference type="ARBA" id="ARBA00022741"/>
    </source>
</evidence>
<protein>
    <recommendedName>
        <fullName evidence="7">Histidine kinase domain-containing protein</fullName>
    </recommendedName>
</protein>
<reference evidence="8" key="1">
    <citation type="journal article" date="2015" name="Nature">
        <title>Complex archaea that bridge the gap between prokaryotes and eukaryotes.</title>
        <authorList>
            <person name="Spang A."/>
            <person name="Saw J.H."/>
            <person name="Jorgensen S.L."/>
            <person name="Zaremba-Niedzwiedzka K."/>
            <person name="Martijn J."/>
            <person name="Lind A.E."/>
            <person name="van Eijk R."/>
            <person name="Schleper C."/>
            <person name="Guy L."/>
            <person name="Ettema T.J."/>
        </authorList>
    </citation>
    <scope>NUCLEOTIDE SEQUENCE</scope>
</reference>
<keyword evidence="4" id="KW-0418">Kinase</keyword>
<dbReference type="SUPFAM" id="SSF55874">
    <property type="entry name" value="ATPase domain of HSP90 chaperone/DNA topoisomerase II/histidine kinase"/>
    <property type="match status" value="1"/>
</dbReference>
<evidence type="ECO:0000256" key="5">
    <source>
        <dbReference type="ARBA" id="ARBA00022840"/>
    </source>
</evidence>
<sequence length="137" mass="14986">MQKKLTPNLPKVRVNADDISFVIVNLLTNALDSMPNGGKLLIESRYCKEHDSCVQISISDTGYGIKKNKMDKIFWPFFTTKGEGKGIGLGLAISKRIIEDYGGKINVASTQGRGTTITLCLPAAFKSAKPRVAENMH</sequence>
<evidence type="ECO:0000256" key="2">
    <source>
        <dbReference type="ARBA" id="ARBA00022679"/>
    </source>
</evidence>
<keyword evidence="2" id="KW-0808">Transferase</keyword>
<dbReference type="GO" id="GO:0016301">
    <property type="term" value="F:kinase activity"/>
    <property type="evidence" value="ECO:0007669"/>
    <property type="project" value="UniProtKB-KW"/>
</dbReference>
<evidence type="ECO:0000313" key="8">
    <source>
        <dbReference type="EMBL" id="KKL77862.1"/>
    </source>
</evidence>
<evidence type="ECO:0000256" key="6">
    <source>
        <dbReference type="ARBA" id="ARBA00023012"/>
    </source>
</evidence>
<gene>
    <name evidence="8" type="ORF">LCGC14_2030640</name>
</gene>
<feature type="domain" description="Histidine kinase" evidence="7">
    <location>
        <begin position="1"/>
        <end position="125"/>
    </location>
</feature>
<dbReference type="EMBL" id="LAZR01023629">
    <property type="protein sequence ID" value="KKL77862.1"/>
    <property type="molecule type" value="Genomic_DNA"/>
</dbReference>
<dbReference type="AlphaFoldDB" id="A0A0F9HRW2"/>
<dbReference type="PANTHER" id="PTHR43065:SF10">
    <property type="entry name" value="PEROXIDE STRESS-ACTIVATED HISTIDINE KINASE MAK3"/>
    <property type="match status" value="1"/>
</dbReference>
<dbReference type="InterPro" id="IPR004358">
    <property type="entry name" value="Sig_transdc_His_kin-like_C"/>
</dbReference>
<keyword evidence="6" id="KW-0902">Two-component regulatory system</keyword>
<accession>A0A0F9HRW2</accession>
<dbReference type="SMART" id="SM00387">
    <property type="entry name" value="HATPase_c"/>
    <property type="match status" value="1"/>
</dbReference>
<keyword evidence="5" id="KW-0067">ATP-binding</keyword>
<dbReference type="InterPro" id="IPR003594">
    <property type="entry name" value="HATPase_dom"/>
</dbReference>
<dbReference type="InterPro" id="IPR005467">
    <property type="entry name" value="His_kinase_dom"/>
</dbReference>
<dbReference type="Pfam" id="PF02518">
    <property type="entry name" value="HATPase_c"/>
    <property type="match status" value="1"/>
</dbReference>
<evidence type="ECO:0000256" key="1">
    <source>
        <dbReference type="ARBA" id="ARBA00022553"/>
    </source>
</evidence>
<dbReference type="GO" id="GO:0005524">
    <property type="term" value="F:ATP binding"/>
    <property type="evidence" value="ECO:0007669"/>
    <property type="project" value="UniProtKB-KW"/>
</dbReference>
<dbReference type="Gene3D" id="3.30.565.10">
    <property type="entry name" value="Histidine kinase-like ATPase, C-terminal domain"/>
    <property type="match status" value="1"/>
</dbReference>
<name>A0A0F9HRW2_9ZZZZ</name>
<dbReference type="GO" id="GO:0000160">
    <property type="term" value="P:phosphorelay signal transduction system"/>
    <property type="evidence" value="ECO:0007669"/>
    <property type="project" value="UniProtKB-KW"/>
</dbReference>
<dbReference type="PRINTS" id="PR00344">
    <property type="entry name" value="BCTRLSENSOR"/>
</dbReference>